<dbReference type="SMART" id="SM00866">
    <property type="entry name" value="UTRA"/>
    <property type="match status" value="1"/>
</dbReference>
<dbReference type="Pfam" id="PF07702">
    <property type="entry name" value="UTRA"/>
    <property type="match status" value="1"/>
</dbReference>
<sequence length="271" mass="29458">MDARTLHDIAAIPDPLDRARAASSAMTTLQGQSVELSRIRRQAIIEAQESGGLRQEDIARHLGVTPGRVSQMKKAGAGPAHQAPPGPTEPRPRVLVERALPTPPSVRGSKSLYLTEAERQGLTAERKMLYIGREPASDHVAAGLRTEPGEDVIARRKMFWANGVPVRISTSYFRTDVAEGTRLAEEGFVLPTLQAAIEELGHRFSHATETLTARPPTPYEADLLEVPGEWVVQILRVSVSTDDMPIHALETVCAASRHTFPIGQVAGSDQF</sequence>
<dbReference type="InterPro" id="IPR011663">
    <property type="entry name" value="UTRA"/>
</dbReference>
<dbReference type="Proteomes" id="UP000074382">
    <property type="component" value="Unassembled WGS sequence"/>
</dbReference>
<feature type="region of interest" description="Disordered" evidence="1">
    <location>
        <begin position="68"/>
        <end position="92"/>
    </location>
</feature>
<dbReference type="OrthoDB" id="3526012at2"/>
<gene>
    <name evidence="3" type="ORF">AC529_12175</name>
</gene>
<keyword evidence="4" id="KW-1185">Reference proteome</keyword>
<dbReference type="PANTHER" id="PTHR44846">
    <property type="entry name" value="MANNOSYL-D-GLYCERATE TRANSPORT/METABOLISM SYSTEM REPRESSOR MNGR-RELATED"/>
    <property type="match status" value="1"/>
</dbReference>
<proteinExistence type="predicted"/>
<dbReference type="InterPro" id="IPR028978">
    <property type="entry name" value="Chorismate_lyase_/UTRA_dom_sf"/>
</dbReference>
<comment type="caution">
    <text evidence="3">The sequence shown here is derived from an EMBL/GenBank/DDBJ whole genome shotgun (WGS) entry which is preliminary data.</text>
</comment>
<name>A0A147KGU0_THECS</name>
<evidence type="ECO:0000313" key="4">
    <source>
        <dbReference type="Proteomes" id="UP000074382"/>
    </source>
</evidence>
<dbReference type="STRING" id="665004.AC529_12175"/>
<dbReference type="GO" id="GO:0003677">
    <property type="term" value="F:DNA binding"/>
    <property type="evidence" value="ECO:0007669"/>
    <property type="project" value="InterPro"/>
</dbReference>
<dbReference type="PATRIC" id="fig|665004.4.peg.1144"/>
<evidence type="ECO:0000313" key="3">
    <source>
        <dbReference type="EMBL" id="KUP96502.1"/>
    </source>
</evidence>
<protein>
    <submittedName>
        <fullName evidence="3">GntR family transcriptional regulator</fullName>
    </submittedName>
</protein>
<dbReference type="InterPro" id="IPR050679">
    <property type="entry name" value="Bact_HTH_transcr_reg"/>
</dbReference>
<dbReference type="Gene3D" id="3.40.1410.10">
    <property type="entry name" value="Chorismate lyase-like"/>
    <property type="match status" value="1"/>
</dbReference>
<dbReference type="RefSeq" id="WP_068753991.1">
    <property type="nucleotide sequence ID" value="NZ_KQ950180.1"/>
</dbReference>
<evidence type="ECO:0000259" key="2">
    <source>
        <dbReference type="SMART" id="SM00866"/>
    </source>
</evidence>
<feature type="domain" description="UbiC transcription regulator-associated" evidence="2">
    <location>
        <begin position="119"/>
        <end position="259"/>
    </location>
</feature>
<reference evidence="4" key="1">
    <citation type="journal article" date="2017" name="Acta Aliment.">
        <title>Plant polysaccharide degrading enzyme system of Thermpbifida cellulosilytica TB100 revealed by de novo genome project data.</title>
        <authorList>
            <person name="Toth A."/>
            <person name="Baka E."/>
            <person name="Luzics S."/>
            <person name="Bata-Vidacs I."/>
            <person name="Nagy I."/>
            <person name="Balint B."/>
            <person name="Herceg R."/>
            <person name="Olasz F."/>
            <person name="Wilk T."/>
            <person name="Nagy T."/>
            <person name="Kriszt B."/>
            <person name="Nagy I."/>
            <person name="Kukolya J."/>
        </authorList>
    </citation>
    <scope>NUCLEOTIDE SEQUENCE [LARGE SCALE GENOMIC DNA]</scope>
    <source>
        <strain evidence="4">TB100</strain>
    </source>
</reference>
<dbReference type="GO" id="GO:0045892">
    <property type="term" value="P:negative regulation of DNA-templated transcription"/>
    <property type="evidence" value="ECO:0007669"/>
    <property type="project" value="TreeGrafter"/>
</dbReference>
<dbReference type="PANTHER" id="PTHR44846:SF17">
    <property type="entry name" value="GNTR-FAMILY TRANSCRIPTIONAL REGULATOR"/>
    <property type="match status" value="1"/>
</dbReference>
<accession>A0A147KGU0</accession>
<dbReference type="EMBL" id="LGEM01000089">
    <property type="protein sequence ID" value="KUP96502.1"/>
    <property type="molecule type" value="Genomic_DNA"/>
</dbReference>
<organism evidence="3 4">
    <name type="scientific">Thermobifida cellulosilytica TB100</name>
    <dbReference type="NCBI Taxonomy" id="665004"/>
    <lineage>
        <taxon>Bacteria</taxon>
        <taxon>Bacillati</taxon>
        <taxon>Actinomycetota</taxon>
        <taxon>Actinomycetes</taxon>
        <taxon>Streptosporangiales</taxon>
        <taxon>Nocardiopsidaceae</taxon>
        <taxon>Thermobifida</taxon>
    </lineage>
</organism>
<evidence type="ECO:0000256" key="1">
    <source>
        <dbReference type="SAM" id="MobiDB-lite"/>
    </source>
</evidence>
<dbReference type="AlphaFoldDB" id="A0A147KGU0"/>
<dbReference type="SUPFAM" id="SSF64288">
    <property type="entry name" value="Chorismate lyase-like"/>
    <property type="match status" value="1"/>
</dbReference>